<dbReference type="CDD" id="cd01948">
    <property type="entry name" value="EAL"/>
    <property type="match status" value="1"/>
</dbReference>
<dbReference type="InterPro" id="IPR052155">
    <property type="entry name" value="Biofilm_reg_signaling"/>
</dbReference>
<dbReference type="SMART" id="SM00091">
    <property type="entry name" value="PAS"/>
    <property type="match status" value="2"/>
</dbReference>
<dbReference type="InterPro" id="IPR000014">
    <property type="entry name" value="PAS"/>
</dbReference>
<dbReference type="SMART" id="SM00267">
    <property type="entry name" value="GGDEF"/>
    <property type="match status" value="1"/>
</dbReference>
<reference evidence="5" key="1">
    <citation type="submission" date="2020-05" db="EMBL/GenBank/DDBJ databases">
        <authorList>
            <person name="Chiriac C."/>
            <person name="Salcher M."/>
            <person name="Ghai R."/>
            <person name="Kavagutti S V."/>
        </authorList>
    </citation>
    <scope>NUCLEOTIDE SEQUENCE</scope>
</reference>
<evidence type="ECO:0000259" key="1">
    <source>
        <dbReference type="PROSITE" id="PS50112"/>
    </source>
</evidence>
<organism evidence="5">
    <name type="scientific">freshwater metagenome</name>
    <dbReference type="NCBI Taxonomy" id="449393"/>
    <lineage>
        <taxon>unclassified sequences</taxon>
        <taxon>metagenomes</taxon>
        <taxon>ecological metagenomes</taxon>
    </lineage>
</organism>
<dbReference type="PROSITE" id="PS50113">
    <property type="entry name" value="PAC"/>
    <property type="match status" value="1"/>
</dbReference>
<gene>
    <name evidence="5" type="ORF">UFOPK2582_00151</name>
</gene>
<protein>
    <submittedName>
        <fullName evidence="5">Unannotated protein</fullName>
    </submittedName>
</protein>
<evidence type="ECO:0000313" key="5">
    <source>
        <dbReference type="EMBL" id="CAB4686612.1"/>
    </source>
</evidence>
<dbReference type="Gene3D" id="3.20.20.450">
    <property type="entry name" value="EAL domain"/>
    <property type="match status" value="1"/>
</dbReference>
<dbReference type="CDD" id="cd01949">
    <property type="entry name" value="GGDEF"/>
    <property type="match status" value="1"/>
</dbReference>
<dbReference type="Pfam" id="PF00989">
    <property type="entry name" value="PAS"/>
    <property type="match status" value="1"/>
</dbReference>
<dbReference type="Gene3D" id="3.30.70.270">
    <property type="match status" value="1"/>
</dbReference>
<dbReference type="CDD" id="cd00130">
    <property type="entry name" value="PAS"/>
    <property type="match status" value="2"/>
</dbReference>
<evidence type="ECO:0000259" key="2">
    <source>
        <dbReference type="PROSITE" id="PS50113"/>
    </source>
</evidence>
<dbReference type="EMBL" id="CAEZXS010000008">
    <property type="protein sequence ID" value="CAB4686612.1"/>
    <property type="molecule type" value="Genomic_DNA"/>
</dbReference>
<dbReference type="InterPro" id="IPR043128">
    <property type="entry name" value="Rev_trsase/Diguanyl_cyclase"/>
</dbReference>
<dbReference type="InterPro" id="IPR035919">
    <property type="entry name" value="EAL_sf"/>
</dbReference>
<feature type="domain" description="PAC" evidence="2">
    <location>
        <begin position="214"/>
        <end position="265"/>
    </location>
</feature>
<dbReference type="SUPFAM" id="SSF55785">
    <property type="entry name" value="PYP-like sensor domain (PAS domain)"/>
    <property type="match status" value="2"/>
</dbReference>
<dbReference type="Pfam" id="PF00563">
    <property type="entry name" value="EAL"/>
    <property type="match status" value="1"/>
</dbReference>
<dbReference type="InterPro" id="IPR035965">
    <property type="entry name" value="PAS-like_dom_sf"/>
</dbReference>
<dbReference type="InterPro" id="IPR001610">
    <property type="entry name" value="PAC"/>
</dbReference>
<dbReference type="Pfam" id="PF08447">
    <property type="entry name" value="PAS_3"/>
    <property type="match status" value="1"/>
</dbReference>
<feature type="domain" description="PAS" evidence="1">
    <location>
        <begin position="13"/>
        <end position="83"/>
    </location>
</feature>
<dbReference type="AlphaFoldDB" id="A0A6J6NKC2"/>
<feature type="domain" description="GGDEF" evidence="4">
    <location>
        <begin position="297"/>
        <end position="436"/>
    </location>
</feature>
<dbReference type="SMART" id="SM00086">
    <property type="entry name" value="PAC"/>
    <property type="match status" value="2"/>
</dbReference>
<feature type="domain" description="PAS" evidence="1">
    <location>
        <begin position="139"/>
        <end position="210"/>
    </location>
</feature>
<dbReference type="PROSITE" id="PS50112">
    <property type="entry name" value="PAS"/>
    <property type="match status" value="2"/>
</dbReference>
<evidence type="ECO:0000259" key="3">
    <source>
        <dbReference type="PROSITE" id="PS50883"/>
    </source>
</evidence>
<dbReference type="GO" id="GO:0006355">
    <property type="term" value="P:regulation of DNA-templated transcription"/>
    <property type="evidence" value="ECO:0007669"/>
    <property type="project" value="InterPro"/>
</dbReference>
<name>A0A6J6NKC2_9ZZZZ</name>
<dbReference type="PANTHER" id="PTHR44757:SF2">
    <property type="entry name" value="BIOFILM ARCHITECTURE MAINTENANCE PROTEIN MBAA"/>
    <property type="match status" value="1"/>
</dbReference>
<dbReference type="Gene3D" id="3.30.450.20">
    <property type="entry name" value="PAS domain"/>
    <property type="match status" value="2"/>
</dbReference>
<dbReference type="InterPro" id="IPR013655">
    <property type="entry name" value="PAS_fold_3"/>
</dbReference>
<dbReference type="InterPro" id="IPR029787">
    <property type="entry name" value="Nucleotide_cyclase"/>
</dbReference>
<proteinExistence type="predicted"/>
<dbReference type="PROSITE" id="PS50887">
    <property type="entry name" value="GGDEF"/>
    <property type="match status" value="1"/>
</dbReference>
<feature type="domain" description="EAL" evidence="3">
    <location>
        <begin position="445"/>
        <end position="700"/>
    </location>
</feature>
<dbReference type="NCBIfam" id="TIGR00229">
    <property type="entry name" value="sensory_box"/>
    <property type="match status" value="2"/>
</dbReference>
<dbReference type="NCBIfam" id="TIGR00254">
    <property type="entry name" value="GGDEF"/>
    <property type="match status" value="1"/>
</dbReference>
<dbReference type="PROSITE" id="PS50883">
    <property type="entry name" value="EAL"/>
    <property type="match status" value="1"/>
</dbReference>
<dbReference type="PANTHER" id="PTHR44757">
    <property type="entry name" value="DIGUANYLATE CYCLASE DGCP"/>
    <property type="match status" value="1"/>
</dbReference>
<dbReference type="SUPFAM" id="SSF55073">
    <property type="entry name" value="Nucleotide cyclase"/>
    <property type="match status" value="1"/>
</dbReference>
<dbReference type="Pfam" id="PF00990">
    <property type="entry name" value="GGDEF"/>
    <property type="match status" value="1"/>
</dbReference>
<dbReference type="SUPFAM" id="SSF141868">
    <property type="entry name" value="EAL domain-like"/>
    <property type="match status" value="1"/>
</dbReference>
<dbReference type="InterPro" id="IPR001633">
    <property type="entry name" value="EAL_dom"/>
</dbReference>
<dbReference type="InterPro" id="IPR000160">
    <property type="entry name" value="GGDEF_dom"/>
</dbReference>
<dbReference type="InterPro" id="IPR000700">
    <property type="entry name" value="PAS-assoc_C"/>
</dbReference>
<sequence length="717" mass="79051">MGSEEVPEFLMDEMALITHILDHSTEAAIVLDPLLGICYATASCTQVLGKAPSELFGAAAKSFVHESDVARAIEARVAALSVGHSGPIDLRGLHGDGEYHWFEAEWWRFDEPGSGRQRVVLHLRDIDHRIKTVEALSVSQAQQDRLLQYGAGVTAILSQDSGFLSYVSPSIHHVLGWTQDQISEIPMSRFIHPDDSTAFEQIQSQVLERPNGRAQIELRCRHKSGAWRVVELTLENLISEDADSGLLFYIYDVTDRRQAVDELTRQQRTDSLTGLANRYLLLDRISIGLEGEDQATSNMVLLKCDIDRFGMFNDALGQDVGDDLLREFARRLRALARRLRSLRNAEVTVARLTSDEFALLVSSSDRETLPAEVVEELRQMLLEPFRLQGTEHAVTVCVGVAVAEMDSTAEEMARDASAAMHFAKSTGANQVSYFNRRVREAAIERLETQSDLVRAIDRDELVLHFQPAYDTRTGLLESTEALVRWQHPERGLLGPGYFVPDAESSNRIVELGQWVIDHAAQTAVAWNFDDPSMPRKMWVNVSALQLQSAAFAENLAESLRSAGLTPSAFGIEVTESVLLVSDPQISKTLDDVHESGCSIALDDFGTGYSSLTYLQRYNVDAIKIDQSFVAGLTSDADDASIVVAVNSLGRSLNLSVIAEGVETAGQLDALISMGCTLVSGFGLCRPIPEAELTPLLNVPLEARRIEIDLTDQSTANR</sequence>
<accession>A0A6J6NKC2</accession>
<evidence type="ECO:0000259" key="4">
    <source>
        <dbReference type="PROSITE" id="PS50887"/>
    </source>
</evidence>
<dbReference type="SMART" id="SM00052">
    <property type="entry name" value="EAL"/>
    <property type="match status" value="1"/>
</dbReference>
<dbReference type="InterPro" id="IPR013767">
    <property type="entry name" value="PAS_fold"/>
</dbReference>